<dbReference type="RefSeq" id="WP_106199854.1">
    <property type="nucleotide sequence ID" value="NZ_JAXEIU010000018.1"/>
</dbReference>
<evidence type="ECO:0000256" key="4">
    <source>
        <dbReference type="ARBA" id="ARBA00022857"/>
    </source>
</evidence>
<comment type="function">
    <text evidence="8">Involved in the biosynthesis of the chorismate, which leads to the biosynthesis of aromatic amino acids. Catalyzes the reversible NADPH linked reduction of 3-dehydroshikimate (DHSA) to yield shikimate (SA).</text>
</comment>
<keyword evidence="3 8" id="KW-0028">Amino-acid biosynthesis</keyword>
<feature type="binding site" evidence="8">
    <location>
        <begin position="21"/>
        <end position="23"/>
    </location>
    <ligand>
        <name>shikimate</name>
        <dbReference type="ChEBI" id="CHEBI:36208"/>
    </ligand>
</feature>
<dbReference type="InterPro" id="IPR041121">
    <property type="entry name" value="SDH_C"/>
</dbReference>
<feature type="binding site" evidence="8">
    <location>
        <position position="255"/>
    </location>
    <ligand>
        <name>NADP(+)</name>
        <dbReference type="ChEBI" id="CHEBI:58349"/>
    </ligand>
</feature>
<evidence type="ECO:0000256" key="3">
    <source>
        <dbReference type="ARBA" id="ARBA00022605"/>
    </source>
</evidence>
<dbReference type="EC" id="1.1.1.25" evidence="2 8"/>
<dbReference type="Gene3D" id="3.40.50.10860">
    <property type="entry name" value="Leucine Dehydrogenase, chain A, domain 1"/>
    <property type="match status" value="1"/>
</dbReference>
<evidence type="ECO:0000256" key="6">
    <source>
        <dbReference type="ARBA" id="ARBA00023141"/>
    </source>
</evidence>
<evidence type="ECO:0000259" key="9">
    <source>
        <dbReference type="Pfam" id="PF01488"/>
    </source>
</evidence>
<comment type="caution">
    <text evidence="12">The sequence shown here is derived from an EMBL/GenBank/DDBJ whole genome shotgun (WGS) entry which is preliminary data.</text>
</comment>
<dbReference type="InterPro" id="IPR022893">
    <property type="entry name" value="Shikimate_DH_fam"/>
</dbReference>
<dbReference type="PANTHER" id="PTHR21089">
    <property type="entry name" value="SHIKIMATE DEHYDROGENASE"/>
    <property type="match status" value="1"/>
</dbReference>
<feature type="domain" description="Shikimate dehydrogenase substrate binding N-terminal" evidence="10">
    <location>
        <begin position="13"/>
        <end position="95"/>
    </location>
</feature>
<feature type="binding site" evidence="8">
    <location>
        <position position="232"/>
    </location>
    <ligand>
        <name>NADP(+)</name>
        <dbReference type="ChEBI" id="CHEBI:58349"/>
    </ligand>
</feature>
<organism evidence="12 13">
    <name type="scientific">Hallerella porci</name>
    <dbReference type="NCBI Taxonomy" id="1945871"/>
    <lineage>
        <taxon>Bacteria</taxon>
        <taxon>Pseudomonadati</taxon>
        <taxon>Fibrobacterota</taxon>
        <taxon>Fibrobacteria</taxon>
        <taxon>Fibrobacterales</taxon>
        <taxon>Fibrobacteraceae</taxon>
        <taxon>Hallerella</taxon>
    </lineage>
</organism>
<dbReference type="Pfam" id="PF08501">
    <property type="entry name" value="Shikimate_dh_N"/>
    <property type="match status" value="1"/>
</dbReference>
<feature type="binding site" evidence="8">
    <location>
        <position position="93"/>
    </location>
    <ligand>
        <name>shikimate</name>
        <dbReference type="ChEBI" id="CHEBI:36208"/>
    </ligand>
</feature>
<keyword evidence="6 8" id="KW-0057">Aromatic amino acid biosynthesis</keyword>
<dbReference type="InterPro" id="IPR011342">
    <property type="entry name" value="Shikimate_DH"/>
</dbReference>
<keyword evidence="13" id="KW-1185">Reference proteome</keyword>
<gene>
    <name evidence="8" type="primary">aroE</name>
    <name evidence="12" type="ORF">B0H50_13810</name>
</gene>
<dbReference type="InterPro" id="IPR013708">
    <property type="entry name" value="Shikimate_DH-bd_N"/>
</dbReference>
<evidence type="ECO:0000259" key="10">
    <source>
        <dbReference type="Pfam" id="PF08501"/>
    </source>
</evidence>
<evidence type="ECO:0000256" key="1">
    <source>
        <dbReference type="ARBA" id="ARBA00004871"/>
    </source>
</evidence>
<feature type="binding site" evidence="8">
    <location>
        <position position="68"/>
    </location>
    <ligand>
        <name>shikimate</name>
        <dbReference type="ChEBI" id="CHEBI:36208"/>
    </ligand>
</feature>
<evidence type="ECO:0000256" key="8">
    <source>
        <dbReference type="HAMAP-Rule" id="MF_00222"/>
    </source>
</evidence>
<dbReference type="Pfam" id="PF01488">
    <property type="entry name" value="Shikimate_DH"/>
    <property type="match status" value="1"/>
</dbReference>
<feature type="binding site" evidence="8">
    <location>
        <position position="234"/>
    </location>
    <ligand>
        <name>shikimate</name>
        <dbReference type="ChEBI" id="CHEBI:36208"/>
    </ligand>
</feature>
<dbReference type="CDD" id="cd01065">
    <property type="entry name" value="NAD_bind_Shikimate_DH"/>
    <property type="match status" value="1"/>
</dbReference>
<proteinExistence type="inferred from homology"/>
<accession>A0ABX5LHQ5</accession>
<comment type="caution">
    <text evidence="8">Lacks conserved residue(s) required for the propagation of feature annotation.</text>
</comment>
<feature type="domain" description="Quinate/shikimate 5-dehydrogenase/glutamyl-tRNA reductase" evidence="9">
    <location>
        <begin position="127"/>
        <end position="206"/>
    </location>
</feature>
<dbReference type="Pfam" id="PF18317">
    <property type="entry name" value="SDH_C"/>
    <property type="match status" value="1"/>
</dbReference>
<dbReference type="Proteomes" id="UP000245523">
    <property type="component" value="Unassembled WGS sequence"/>
</dbReference>
<comment type="catalytic activity">
    <reaction evidence="7 8">
        <text>shikimate + NADP(+) = 3-dehydroshikimate + NADPH + H(+)</text>
        <dbReference type="Rhea" id="RHEA:17737"/>
        <dbReference type="ChEBI" id="CHEBI:15378"/>
        <dbReference type="ChEBI" id="CHEBI:16630"/>
        <dbReference type="ChEBI" id="CHEBI:36208"/>
        <dbReference type="ChEBI" id="CHEBI:57783"/>
        <dbReference type="ChEBI" id="CHEBI:58349"/>
        <dbReference type="EC" id="1.1.1.25"/>
    </reaction>
</comment>
<dbReference type="InterPro" id="IPR046346">
    <property type="entry name" value="Aminoacid_DH-like_N_sf"/>
</dbReference>
<comment type="pathway">
    <text evidence="1 8">Metabolic intermediate biosynthesis; chorismate biosynthesis; chorismate from D-erythrose 4-phosphate and phosphoenolpyruvate: step 4/7.</text>
</comment>
<evidence type="ECO:0000256" key="5">
    <source>
        <dbReference type="ARBA" id="ARBA00023002"/>
    </source>
</evidence>
<evidence type="ECO:0000259" key="11">
    <source>
        <dbReference type="Pfam" id="PF18317"/>
    </source>
</evidence>
<feature type="domain" description="SDH C-terminal" evidence="11">
    <location>
        <begin position="258"/>
        <end position="282"/>
    </location>
</feature>
<feature type="binding site" evidence="8">
    <location>
        <position position="262"/>
    </location>
    <ligand>
        <name>shikimate</name>
        <dbReference type="ChEBI" id="CHEBI:36208"/>
    </ligand>
</feature>
<evidence type="ECO:0000313" key="12">
    <source>
        <dbReference type="EMBL" id="PWK92228.1"/>
    </source>
</evidence>
<dbReference type="NCBIfam" id="TIGR00507">
    <property type="entry name" value="aroE"/>
    <property type="match status" value="1"/>
</dbReference>
<protein>
    <recommendedName>
        <fullName evidence="2 8">Shikimate dehydrogenase (NADP(+))</fullName>
        <shortName evidence="8">SDH</shortName>
        <ecNumber evidence="2 8">1.1.1.25</ecNumber>
    </recommendedName>
</protein>
<evidence type="ECO:0000256" key="7">
    <source>
        <dbReference type="ARBA" id="ARBA00049442"/>
    </source>
</evidence>
<feature type="active site" description="Proton acceptor" evidence="8">
    <location>
        <position position="72"/>
    </location>
</feature>
<dbReference type="HAMAP" id="MF_00222">
    <property type="entry name" value="Shikimate_DH_AroE"/>
    <property type="match status" value="1"/>
</dbReference>
<sequence length="295" mass="31294">MKNIDGCTQLLAIFGNPVGHSKSPCMHNAVFEKLGISAAYVPLSPEPSDLGTAIAGFRAMKFLGANVTIPFKEKVGAFLDGVSEISRFTGSVNTLYWENGIVGGKLLGTTTDPYGALRDLEEHGVRIPGSRVAILGNGGAAKAIAFAMLAEGAEELTIVSRNAERGAVLADALSKAFPEKKSVGHLLFSEFAAIRKNLDLVLNATSVGMYPNVDATPLPMAMLSSNFAVCDIVYNPKETRLLREAKAAGCKVIGGSAMLVYQGAKSFEYWFPGKTADVDVMKLAVGLSEDEKCLR</sequence>
<name>A0ABX5LHQ5_9BACT</name>
<reference evidence="12 13" key="1">
    <citation type="submission" date="2018-05" db="EMBL/GenBank/DDBJ databases">
        <title>Animal gut microbial communities from fecal samples from Wisconsin, USA.</title>
        <authorList>
            <person name="Neumann A."/>
        </authorList>
    </citation>
    <scope>NUCLEOTIDE SEQUENCE [LARGE SCALE GENOMIC DNA]</scope>
    <source>
        <strain evidence="12 13">UWS4</strain>
    </source>
</reference>
<dbReference type="EMBL" id="QGHD01000038">
    <property type="protein sequence ID" value="PWK92228.1"/>
    <property type="molecule type" value="Genomic_DNA"/>
</dbReference>
<comment type="similarity">
    <text evidence="8">Belongs to the shikimate dehydrogenase family.</text>
</comment>
<comment type="subunit">
    <text evidence="8">Homodimer.</text>
</comment>
<dbReference type="PANTHER" id="PTHR21089:SF1">
    <property type="entry name" value="BIFUNCTIONAL 3-DEHYDROQUINATE DEHYDRATASE_SHIKIMATE DEHYDROGENASE, CHLOROPLASTIC"/>
    <property type="match status" value="1"/>
</dbReference>
<feature type="binding site" evidence="8">
    <location>
        <begin position="136"/>
        <end position="140"/>
    </location>
    <ligand>
        <name>NADP(+)</name>
        <dbReference type="ChEBI" id="CHEBI:58349"/>
    </ligand>
</feature>
<keyword evidence="4 8" id="KW-0521">NADP</keyword>
<dbReference type="InterPro" id="IPR036291">
    <property type="entry name" value="NAD(P)-bd_dom_sf"/>
</dbReference>
<feature type="binding site" evidence="8">
    <location>
        <position position="112"/>
    </location>
    <ligand>
        <name>shikimate</name>
        <dbReference type="ChEBI" id="CHEBI:36208"/>
    </ligand>
</feature>
<evidence type="ECO:0000256" key="2">
    <source>
        <dbReference type="ARBA" id="ARBA00012962"/>
    </source>
</evidence>
<dbReference type="SUPFAM" id="SSF51735">
    <property type="entry name" value="NAD(P)-binding Rossmann-fold domains"/>
    <property type="match status" value="1"/>
</dbReference>
<dbReference type="SUPFAM" id="SSF53223">
    <property type="entry name" value="Aminoacid dehydrogenase-like, N-terminal domain"/>
    <property type="match status" value="1"/>
</dbReference>
<dbReference type="Gene3D" id="3.40.50.720">
    <property type="entry name" value="NAD(P)-binding Rossmann-like Domain"/>
    <property type="match status" value="1"/>
</dbReference>
<dbReference type="InterPro" id="IPR006151">
    <property type="entry name" value="Shikm_DH/Glu-tRNA_Rdtase"/>
</dbReference>
<evidence type="ECO:0000313" key="13">
    <source>
        <dbReference type="Proteomes" id="UP000245523"/>
    </source>
</evidence>
<keyword evidence="5 8" id="KW-0560">Oxidoreductase</keyword>
<feature type="binding site" evidence="8">
    <location>
        <position position="84"/>
    </location>
    <ligand>
        <name>NADP(+)</name>
        <dbReference type="ChEBI" id="CHEBI:58349"/>
    </ligand>
</feature>